<dbReference type="EMBL" id="JAPMOS010000017">
    <property type="protein sequence ID" value="KAJ4459761.1"/>
    <property type="molecule type" value="Genomic_DNA"/>
</dbReference>
<dbReference type="SMART" id="SM00248">
    <property type="entry name" value="ANK"/>
    <property type="match status" value="7"/>
</dbReference>
<dbReference type="Pfam" id="PF12796">
    <property type="entry name" value="Ank_2"/>
    <property type="match status" value="2"/>
</dbReference>
<feature type="region of interest" description="Disordered" evidence="3">
    <location>
        <begin position="397"/>
        <end position="438"/>
    </location>
</feature>
<feature type="region of interest" description="Disordered" evidence="3">
    <location>
        <begin position="1"/>
        <end position="24"/>
    </location>
</feature>
<evidence type="ECO:0000256" key="2">
    <source>
        <dbReference type="ARBA" id="ARBA00023043"/>
    </source>
</evidence>
<evidence type="ECO:0000256" key="1">
    <source>
        <dbReference type="ARBA" id="ARBA00022737"/>
    </source>
</evidence>
<feature type="compositionally biased region" description="Polar residues" evidence="3">
    <location>
        <begin position="789"/>
        <end position="802"/>
    </location>
</feature>
<evidence type="ECO:0000256" key="3">
    <source>
        <dbReference type="SAM" id="MobiDB-lite"/>
    </source>
</evidence>
<dbReference type="Proteomes" id="UP001141327">
    <property type="component" value="Unassembled WGS sequence"/>
</dbReference>
<feature type="region of interest" description="Disordered" evidence="3">
    <location>
        <begin position="515"/>
        <end position="571"/>
    </location>
</feature>
<dbReference type="InterPro" id="IPR036770">
    <property type="entry name" value="Ankyrin_rpt-contain_sf"/>
</dbReference>
<reference evidence="4" key="1">
    <citation type="journal article" date="2022" name="bioRxiv">
        <title>Genomics of Preaxostyla Flagellates Illuminates Evolutionary Transitions and the Path Towards Mitochondrial Loss.</title>
        <authorList>
            <person name="Novak L.V.F."/>
            <person name="Treitli S.C."/>
            <person name="Pyrih J."/>
            <person name="Halakuc P."/>
            <person name="Pipaliya S.V."/>
            <person name="Vacek V."/>
            <person name="Brzon O."/>
            <person name="Soukal P."/>
            <person name="Eme L."/>
            <person name="Dacks J.B."/>
            <person name="Karnkowska A."/>
            <person name="Elias M."/>
            <person name="Hampl V."/>
        </authorList>
    </citation>
    <scope>NUCLEOTIDE SEQUENCE</scope>
    <source>
        <strain evidence="4">RCP-MX</strain>
    </source>
</reference>
<proteinExistence type="predicted"/>
<feature type="region of interest" description="Disordered" evidence="3">
    <location>
        <begin position="759"/>
        <end position="814"/>
    </location>
</feature>
<name>A0ABQ8UKM5_9EUKA</name>
<evidence type="ECO:0000313" key="4">
    <source>
        <dbReference type="EMBL" id="KAJ4459761.1"/>
    </source>
</evidence>
<dbReference type="Gene3D" id="1.25.40.20">
    <property type="entry name" value="Ankyrin repeat-containing domain"/>
    <property type="match status" value="3"/>
</dbReference>
<feature type="compositionally biased region" description="Low complexity" evidence="3">
    <location>
        <begin position="517"/>
        <end position="554"/>
    </location>
</feature>
<keyword evidence="5" id="KW-1185">Reference proteome</keyword>
<evidence type="ECO:0000313" key="5">
    <source>
        <dbReference type="Proteomes" id="UP001141327"/>
    </source>
</evidence>
<protein>
    <submittedName>
        <fullName evidence="4">Uncharacterized protein</fullName>
    </submittedName>
</protein>
<feature type="compositionally biased region" description="Basic and acidic residues" evidence="3">
    <location>
        <begin position="397"/>
        <end position="406"/>
    </location>
</feature>
<accession>A0ABQ8UKM5</accession>
<dbReference type="SUPFAM" id="SSF48403">
    <property type="entry name" value="Ankyrin repeat"/>
    <property type="match status" value="1"/>
</dbReference>
<dbReference type="PANTHER" id="PTHR24198">
    <property type="entry name" value="ANKYRIN REPEAT AND PROTEIN KINASE DOMAIN-CONTAINING PROTEIN"/>
    <property type="match status" value="1"/>
</dbReference>
<sequence length="987" mass="105072">MAAETRSARSSRRGTPPSPSANIPACLSVDHENCKKVVEVEVETTSQSPLRLQLCPQCPWSRIRCLLPPQMLESNYFLTSDGGFVFGWNVDEIGEDGTLKIHTAADFVRDFSGDPRIQTRPIRFPTLLYRLLVNTSPENPLLIAASSGHAAVVGAILEMYRAYGLYLLPPSPHLPPKDVAQPGSYLPSLLRNASKALVASIRGGHTECVRQFVEWRCVIQPGEGTPPSTPSAAANGPLSPRPNNRQPQTPKAAPAGSRTAMCWLVDVNADNALQVACDVGATECVQLLLGHPLVDRSTLLQDPLLSAVELGHVSIVDWLMSYAVGKDALPPEPPAVPYCPSPPTKTPGVTLAAFFAAIRRAITRAARRGHTDVIRFIFETTAPAARPALAHRGRLHLRDSAFEKDPSSSTVRSSPAPARSDPKPLYRHHPTPSQLAFGAPPDKSLLVLVGGAASCRPRDKIPLVPAAADGQLEVVRLMLCRLPRAEIGAAFQQALIGAADFDRWDVVLLLLGKPDPSDLSTPTTTRTPLPVSIAHTSPPSLSRSSLAPAAAPTPESMATRAGVDPTPLVGRAARRGRTDVLQQLIALKPDINLNGTPAPLQCAAEHQHWDTLRYLLTLPLIDPNHGCPLAFAAMHGRVDVVEELLALPATDVNRLTPRFRCTALSWAAQKGHTEVVRVLLRHSEIDVNLASPLLSSLQMHQVATARMLCGLPGLQPAGPMPPLFRLISLEPWSMTKNARFPPSFKLRVRLVVGPSLLVMRSGGGNSNPGTPTTTTPQQQHARGRRPSGTLANLASPLSSSVRSRALGGAPSGTLVRPRATKFSASCAPPSPGAGSNLGCLLGCAERGGSSSGSGGGGVFDSPISGATASAVLPGPCASSPLLSYPPSPISLPASQTHSSLPLPGHEMRRLAPLQIQIQAHINDRAGSPQPLSATQSAARVRFTADHGLFAKLPFDLVSKVVVAWSRVEEWTRADVAAFLEQEKWANQ</sequence>
<keyword evidence="1" id="KW-0677">Repeat</keyword>
<comment type="caution">
    <text evidence="4">The sequence shown here is derived from an EMBL/GenBank/DDBJ whole genome shotgun (WGS) entry which is preliminary data.</text>
</comment>
<gene>
    <name evidence="4" type="ORF">PAPYR_4154</name>
</gene>
<organism evidence="4 5">
    <name type="scientific">Paratrimastix pyriformis</name>
    <dbReference type="NCBI Taxonomy" id="342808"/>
    <lineage>
        <taxon>Eukaryota</taxon>
        <taxon>Metamonada</taxon>
        <taxon>Preaxostyla</taxon>
        <taxon>Paratrimastigidae</taxon>
        <taxon>Paratrimastix</taxon>
    </lineage>
</organism>
<feature type="compositionally biased region" description="Low complexity" evidence="3">
    <location>
        <begin position="767"/>
        <end position="779"/>
    </location>
</feature>
<feature type="region of interest" description="Disordered" evidence="3">
    <location>
        <begin position="223"/>
        <end position="254"/>
    </location>
</feature>
<dbReference type="InterPro" id="IPR002110">
    <property type="entry name" value="Ankyrin_rpt"/>
</dbReference>
<dbReference type="PANTHER" id="PTHR24198:SF165">
    <property type="entry name" value="ANKYRIN REPEAT-CONTAINING PROTEIN-RELATED"/>
    <property type="match status" value="1"/>
</dbReference>
<keyword evidence="2" id="KW-0040">ANK repeat</keyword>